<accession>A0ABS4DFQ3</accession>
<dbReference type="CDD" id="cd14254">
    <property type="entry name" value="Dockerin_II"/>
    <property type="match status" value="1"/>
</dbReference>
<evidence type="ECO:0000256" key="1">
    <source>
        <dbReference type="ARBA" id="ARBA00022729"/>
    </source>
</evidence>
<dbReference type="SUPFAM" id="SSF49452">
    <property type="entry name" value="Starch-binding domain-like"/>
    <property type="match status" value="2"/>
</dbReference>
<dbReference type="Proteomes" id="UP001193081">
    <property type="component" value="Unassembled WGS sequence"/>
</dbReference>
<feature type="domain" description="Cohesin" evidence="2">
    <location>
        <begin position="186"/>
        <end position="289"/>
    </location>
</feature>
<dbReference type="Gene3D" id="2.60.40.680">
    <property type="match status" value="2"/>
</dbReference>
<dbReference type="PANTHER" id="PTHR23303">
    <property type="entry name" value="CARBOXYPEPTIDASE REGULATORY REGION-CONTAINING"/>
    <property type="match status" value="1"/>
</dbReference>
<dbReference type="SUPFAM" id="SSF63446">
    <property type="entry name" value="Type I dockerin domain"/>
    <property type="match status" value="1"/>
</dbReference>
<sequence>GRNFTGTRNTYTISGRVTDANSNGLSDVTISDGSRMAITTSTGDYTISDVPAGSYTLTPSRSGYTFNPSSLSVSVSGNVTGHNFTGTLIPPATYTISGRVIDANGNGLGGVTISDGSRIATTDANGNYTLSEVPAGSYTLTPSKSGFSFSPASLSVTVNGDLTGRNFTATATPPATGVTLAMVPASPSLAVGSTVMVTLEVRSDTQPIDGAAFFLDFDPAVLEVVTVKPASVFPTELIWRINQTPGQLDMVRSTLDKPFPQGTFPFATVTFRARQAAPDGTSIQFSRTADRQTDATANGASVLGPLVPTTLTVRDGMAVQVQVQLEGEPRSPDPRLSLPLAVSLRPAGSSTPVYQATPTLDEAGRFQIEGLAPGSYTLSVKHPQTLRVEVTQELSGDTTTMTIGPLPSGDANNDNRVFLPDFSVLATTFGRSSGSTGYDGRADFNGDHVVNLLDFSLLATHFNTVGASEPPPAEARASQSVIRAEQVVPNLTAGAIVTLNVAVHAPATGLDGAAATLAFDPNVLEVLAVTGDATLERSLQQVVDPIAGRIILARGTLASPLPTGQVQLAQIKVRARTDAAATAIRLVDDGEHGQSAVTARGHVVPLAATEWRLTLGPAKHTVYLPVTIRAATTR</sequence>
<dbReference type="InterPro" id="IPR008965">
    <property type="entry name" value="CBM2/CBM3_carb-bd_dom_sf"/>
</dbReference>
<name>A0ABS4DFQ3_9CHLR</name>
<organism evidence="3 4">
    <name type="scientific">Candidatus Chloroploca mongolica</name>
    <dbReference type="NCBI Taxonomy" id="2528176"/>
    <lineage>
        <taxon>Bacteria</taxon>
        <taxon>Bacillati</taxon>
        <taxon>Chloroflexota</taxon>
        <taxon>Chloroflexia</taxon>
        <taxon>Chloroflexales</taxon>
        <taxon>Chloroflexineae</taxon>
        <taxon>Oscillochloridaceae</taxon>
        <taxon>Candidatus Chloroploca</taxon>
    </lineage>
</organism>
<evidence type="ECO:0000313" key="4">
    <source>
        <dbReference type="Proteomes" id="UP001193081"/>
    </source>
</evidence>
<dbReference type="InterPro" id="IPR013784">
    <property type="entry name" value="Carb-bd-like_fold"/>
</dbReference>
<dbReference type="InterPro" id="IPR051417">
    <property type="entry name" value="SDr/BOS_complex"/>
</dbReference>
<comment type="caution">
    <text evidence="3">The sequence shown here is derived from an EMBL/GenBank/DDBJ whole genome shotgun (WGS) entry which is preliminary data.</text>
</comment>
<protein>
    <submittedName>
        <fullName evidence="3">Carboxypeptidase regulatory-like domain-containing protein</fullName>
    </submittedName>
</protein>
<reference evidence="3 4" key="1">
    <citation type="submission" date="2021-03" db="EMBL/GenBank/DDBJ databases">
        <authorList>
            <person name="Grouzdev D.S."/>
        </authorList>
    </citation>
    <scope>NUCLEOTIDE SEQUENCE [LARGE SCALE GENOMIC DNA]</scope>
    <source>
        <strain evidence="3 4">M50-1</strain>
    </source>
</reference>
<dbReference type="Pfam" id="PF13620">
    <property type="entry name" value="CarboxypepD_reg"/>
    <property type="match status" value="2"/>
</dbReference>
<keyword evidence="4" id="KW-1185">Reference proteome</keyword>
<dbReference type="InterPro" id="IPR002102">
    <property type="entry name" value="Cohesin_dom"/>
</dbReference>
<proteinExistence type="predicted"/>
<dbReference type="Gene3D" id="2.60.40.1120">
    <property type="entry name" value="Carboxypeptidase-like, regulatory domain"/>
    <property type="match status" value="3"/>
</dbReference>
<dbReference type="PANTHER" id="PTHR23303:SF14">
    <property type="entry name" value="BOS COMPLEX SUBUNIT NOMO1-RELATED"/>
    <property type="match status" value="1"/>
</dbReference>
<dbReference type="Pfam" id="PF00963">
    <property type="entry name" value="Cohesin"/>
    <property type="match status" value="1"/>
</dbReference>
<dbReference type="CDD" id="cd08547">
    <property type="entry name" value="Type_II_cohesin"/>
    <property type="match status" value="1"/>
</dbReference>
<dbReference type="EMBL" id="SIJK02000062">
    <property type="protein sequence ID" value="MBP1468266.1"/>
    <property type="molecule type" value="Genomic_DNA"/>
</dbReference>
<dbReference type="RefSeq" id="WP_205712716.1">
    <property type="nucleotide sequence ID" value="NZ_SIJK02000062.1"/>
</dbReference>
<keyword evidence="1" id="KW-0732">Signal</keyword>
<gene>
    <name evidence="3" type="ORF">EYB53_021325</name>
</gene>
<dbReference type="InterPro" id="IPR036439">
    <property type="entry name" value="Dockerin_dom_sf"/>
</dbReference>
<dbReference type="SUPFAM" id="SSF49384">
    <property type="entry name" value="Carbohydrate-binding domain"/>
    <property type="match status" value="1"/>
</dbReference>
<feature type="non-terminal residue" evidence="3">
    <location>
        <position position="1"/>
    </location>
</feature>
<evidence type="ECO:0000313" key="3">
    <source>
        <dbReference type="EMBL" id="MBP1468266.1"/>
    </source>
</evidence>
<evidence type="ECO:0000259" key="2">
    <source>
        <dbReference type="Pfam" id="PF00963"/>
    </source>
</evidence>
<dbReference type="Gene3D" id="1.10.1330.10">
    <property type="entry name" value="Dockerin domain"/>
    <property type="match status" value="1"/>
</dbReference>